<feature type="transmembrane region" description="Helical" evidence="9">
    <location>
        <begin position="40"/>
        <end position="60"/>
    </location>
</feature>
<keyword evidence="4 9" id="KW-1133">Transmembrane helix</keyword>
<dbReference type="GO" id="GO:0008270">
    <property type="term" value="F:zinc ion binding"/>
    <property type="evidence" value="ECO:0007669"/>
    <property type="project" value="InterPro"/>
</dbReference>
<evidence type="ECO:0000256" key="9">
    <source>
        <dbReference type="SAM" id="Phobius"/>
    </source>
</evidence>
<dbReference type="GO" id="GO:0055085">
    <property type="term" value="P:transmembrane transport"/>
    <property type="evidence" value="ECO:0007669"/>
    <property type="project" value="InterPro"/>
</dbReference>
<dbReference type="InterPro" id="IPR011547">
    <property type="entry name" value="SLC26A/SulP_dom"/>
</dbReference>
<feature type="transmembrane region" description="Helical" evidence="9">
    <location>
        <begin position="67"/>
        <end position="87"/>
    </location>
</feature>
<feature type="transmembrane region" description="Helical" evidence="9">
    <location>
        <begin position="135"/>
        <end position="156"/>
    </location>
</feature>
<evidence type="ECO:0000256" key="6">
    <source>
        <dbReference type="ARBA" id="ARBA00024993"/>
    </source>
</evidence>
<organism evidence="11 12">
    <name type="scientific">Pseudarthrobacter siccitolerans</name>
    <dbReference type="NCBI Taxonomy" id="861266"/>
    <lineage>
        <taxon>Bacteria</taxon>
        <taxon>Bacillati</taxon>
        <taxon>Actinomycetota</taxon>
        <taxon>Actinomycetes</taxon>
        <taxon>Micrococcales</taxon>
        <taxon>Micrococcaceae</taxon>
        <taxon>Pseudarthrobacter</taxon>
    </lineage>
</organism>
<evidence type="ECO:0000313" key="11">
    <source>
        <dbReference type="EMBL" id="CCQ46410.1"/>
    </source>
</evidence>
<feature type="transmembrane region" description="Helical" evidence="9">
    <location>
        <begin position="259"/>
        <end position="282"/>
    </location>
</feature>
<feature type="transmembrane region" description="Helical" evidence="9">
    <location>
        <begin position="107"/>
        <end position="128"/>
    </location>
</feature>
<feature type="transmembrane region" description="Helical" evidence="9">
    <location>
        <begin position="340"/>
        <end position="368"/>
    </location>
</feature>
<dbReference type="GO" id="GO:0016020">
    <property type="term" value="C:membrane"/>
    <property type="evidence" value="ECO:0007669"/>
    <property type="project" value="UniProtKB-SubCell"/>
</dbReference>
<evidence type="ECO:0000313" key="12">
    <source>
        <dbReference type="Proteomes" id="UP000035722"/>
    </source>
</evidence>
<comment type="similarity">
    <text evidence="2">Belongs to the beta-class carbonic anhydrase family.</text>
</comment>
<feature type="binding site" evidence="7">
    <location>
        <position position="595"/>
    </location>
    <ligand>
        <name>Zn(2+)</name>
        <dbReference type="ChEBI" id="CHEBI:29105"/>
    </ligand>
</feature>
<keyword evidence="7" id="KW-0862">Zinc</keyword>
<evidence type="ECO:0000256" key="3">
    <source>
        <dbReference type="ARBA" id="ARBA00022692"/>
    </source>
</evidence>
<evidence type="ECO:0000256" key="4">
    <source>
        <dbReference type="ARBA" id="ARBA00022989"/>
    </source>
</evidence>
<gene>
    <name evidence="11" type="ORF">ARTSIC4J27_2373</name>
</gene>
<dbReference type="Gene3D" id="3.40.1050.10">
    <property type="entry name" value="Carbonic anhydrase"/>
    <property type="match status" value="1"/>
</dbReference>
<evidence type="ECO:0000256" key="1">
    <source>
        <dbReference type="ARBA" id="ARBA00004141"/>
    </source>
</evidence>
<accession>A0A024H2J9</accession>
<dbReference type="PANTHER" id="PTHR11814">
    <property type="entry name" value="SULFATE TRANSPORTER"/>
    <property type="match status" value="1"/>
</dbReference>
<feature type="binding site" evidence="7">
    <location>
        <position position="656"/>
    </location>
    <ligand>
        <name>Zn(2+)</name>
        <dbReference type="ChEBI" id="CHEBI:29105"/>
    </ligand>
</feature>
<dbReference type="InterPro" id="IPR001765">
    <property type="entry name" value="Carbonic_anhydrase"/>
</dbReference>
<dbReference type="RefSeq" id="WP_050055334.1">
    <property type="nucleotide sequence ID" value="NZ_CAQI01000044.1"/>
</dbReference>
<feature type="transmembrane region" description="Helical" evidence="9">
    <location>
        <begin position="302"/>
        <end position="320"/>
    </location>
</feature>
<proteinExistence type="inferred from homology"/>
<feature type="compositionally biased region" description="Basic and acidic residues" evidence="8">
    <location>
        <begin position="512"/>
        <end position="524"/>
    </location>
</feature>
<keyword evidence="3 9" id="KW-0812">Transmembrane</keyword>
<protein>
    <submittedName>
        <fullName evidence="11">Permease family protein</fullName>
    </submittedName>
</protein>
<dbReference type="EMBL" id="CAQI01000044">
    <property type="protein sequence ID" value="CCQ46410.1"/>
    <property type="molecule type" value="Genomic_DNA"/>
</dbReference>
<name>A0A024H2J9_9MICC</name>
<comment type="caution">
    <text evidence="11">The sequence shown here is derived from an EMBL/GenBank/DDBJ whole genome shotgun (WGS) entry which is preliminary data.</text>
</comment>
<dbReference type="GO" id="GO:0004089">
    <property type="term" value="F:carbonate dehydratase activity"/>
    <property type="evidence" value="ECO:0007669"/>
    <property type="project" value="InterPro"/>
</dbReference>
<dbReference type="Pfam" id="PF00916">
    <property type="entry name" value="Sulfate_transp"/>
    <property type="match status" value="1"/>
</dbReference>
<dbReference type="SUPFAM" id="SSF53056">
    <property type="entry name" value="beta-carbonic anhydrase, cab"/>
    <property type="match status" value="1"/>
</dbReference>
<dbReference type="OrthoDB" id="9771198at2"/>
<dbReference type="Proteomes" id="UP000035722">
    <property type="component" value="Unassembled WGS sequence"/>
</dbReference>
<dbReference type="SMART" id="SM00947">
    <property type="entry name" value="Pro_CA"/>
    <property type="match status" value="1"/>
</dbReference>
<dbReference type="AlphaFoldDB" id="A0A024H2J9"/>
<comment type="subcellular location">
    <subcellularLocation>
        <location evidence="1">Membrane</location>
        <topology evidence="1">Multi-pass membrane protein</topology>
    </subcellularLocation>
</comment>
<dbReference type="Pfam" id="PF00484">
    <property type="entry name" value="Pro_CA"/>
    <property type="match status" value="1"/>
</dbReference>
<feature type="transmembrane region" description="Helical" evidence="9">
    <location>
        <begin position="218"/>
        <end position="239"/>
    </location>
</feature>
<feature type="binding site" evidence="7">
    <location>
        <position position="597"/>
    </location>
    <ligand>
        <name>Zn(2+)</name>
        <dbReference type="ChEBI" id="CHEBI:29105"/>
    </ligand>
</feature>
<feature type="binding site" evidence="7">
    <location>
        <position position="653"/>
    </location>
    <ligand>
        <name>Zn(2+)</name>
        <dbReference type="ChEBI" id="CHEBI:29105"/>
    </ligand>
</feature>
<evidence type="ECO:0000256" key="7">
    <source>
        <dbReference type="PIRSR" id="PIRSR601765-1"/>
    </source>
</evidence>
<feature type="region of interest" description="Disordered" evidence="8">
    <location>
        <begin position="511"/>
        <end position="554"/>
    </location>
</feature>
<evidence type="ECO:0000256" key="8">
    <source>
        <dbReference type="SAM" id="MobiDB-lite"/>
    </source>
</evidence>
<keyword evidence="5 9" id="KW-0472">Membrane</keyword>
<comment type="cofactor">
    <cofactor evidence="7">
        <name>Zn(2+)</name>
        <dbReference type="ChEBI" id="CHEBI:29105"/>
    </cofactor>
    <text evidence="7">Binds 1 zinc ion per subunit.</text>
</comment>
<evidence type="ECO:0000256" key="2">
    <source>
        <dbReference type="ARBA" id="ARBA00006217"/>
    </source>
</evidence>
<keyword evidence="7" id="KW-0479">Metal-binding</keyword>
<feature type="transmembrane region" description="Helical" evidence="9">
    <location>
        <begin position="388"/>
        <end position="420"/>
    </location>
</feature>
<sequence>MAQAPDPSTVPTAVHSPPTPGKGVLKSGRPGFLKHLGADVPASLVVFLVALPLSLGIAAASGAPIMAGLIAAAIGGIVAGSLGGSPLQVSGPAAGLTVVVAGLVQEFGWQVTCAITAAAGVVQLLLGISRVGRAALAVSPVVVKAMLAGIGITIILQQIHVLLGSQPAGSALENLGALPAAITNVELHAALLGLTVVGILLGWKYLPAAVRRVPGPLAAVVAGTALSVAFAPGVQRISFEGSIFDAVALPQLPEGNWRAVAFAVISMALIASIESLLSAVAVDKMHTGARTNLNRELVGQGAANILSGSLGGLPVTGVIVRSATNVEAGAATRASAVLHGVWVLAFSAIFAGLIQLIPLSVLAGLLVIIGARLIKVADIRTSLRTGDLLIYVVTLLCVVFLNLLEGVMIGLALAAASVLWRVLRAAVHAHQPVSASAPWRVTIGGSCSFFALPRLNRVLHSVPAGTETVVELNADYVDHAFREALIAWQKQHEAAGGSVRLEEHGNTLFQDAAHRTPQRQEARELPLPPRTSWQSAGSSGTAGDGAAGPAGREAGPLGSLLDGINKYHRRFADQVKPLVQDLVEGQNPDTLFVACVDSRVNPNLITSSGPGDLLTLRNIGNVVCHDGQDASIDSALSFAVKALGVDSIVIGGHSNCGAMKALIADAEENGNASLGRGFDAWLNHSRPSYRELAGHPVAMAAEAAGYNRVDQLAMVNVAVQLRKLERHPVVGPELAAGRVQATGLFYDIATARVLLVERDGIQFLDPAQAAAPSAAPAFAR</sequence>
<evidence type="ECO:0000256" key="5">
    <source>
        <dbReference type="ARBA" id="ARBA00023136"/>
    </source>
</evidence>
<reference evidence="12" key="1">
    <citation type="journal article" date="2014" name="Genome Announc.">
        <title>Genome Sequence of Arthrobacter siccitolerans 4J27, a Xeroprotectant-Producing Desiccation-Tolerant Microorganism.</title>
        <authorList>
            <person name="Manzanera M."/>
            <person name="Santa-Cruz-Calvo L."/>
            <person name="Vilchez J.I."/>
            <person name="Garcia-Fontana C."/>
            <person name="Silva-Castro G.A."/>
            <person name="Calvo C."/>
            <person name="Gonzalez-Lopez J."/>
        </authorList>
    </citation>
    <scope>NUCLEOTIDE SEQUENCE [LARGE SCALE GENOMIC DNA]</scope>
    <source>
        <strain evidence="12">4J27</strain>
    </source>
</reference>
<feature type="region of interest" description="Disordered" evidence="8">
    <location>
        <begin position="1"/>
        <end position="21"/>
    </location>
</feature>
<feature type="transmembrane region" description="Helical" evidence="9">
    <location>
        <begin position="187"/>
        <end position="206"/>
    </location>
</feature>
<feature type="domain" description="SLC26A/SulP transporter" evidence="10">
    <location>
        <begin position="38"/>
        <end position="394"/>
    </location>
</feature>
<evidence type="ECO:0000259" key="10">
    <source>
        <dbReference type="Pfam" id="PF00916"/>
    </source>
</evidence>
<dbReference type="InterPro" id="IPR036874">
    <property type="entry name" value="Carbonic_anhydrase_sf"/>
</dbReference>
<comment type="function">
    <text evidence="6">Catalyzes the reversible hydration of carbon dioxide to form bicarbonate.</text>
</comment>
<dbReference type="STRING" id="861266.ARTSIC4J27_2373"/>
<keyword evidence="12" id="KW-1185">Reference proteome</keyword>
<dbReference type="InterPro" id="IPR001902">
    <property type="entry name" value="SLC26A/SulP_fam"/>
</dbReference>